<dbReference type="AlphaFoldDB" id="A0A0F9J0S2"/>
<dbReference type="EMBL" id="LAZR01017654">
    <property type="protein sequence ID" value="KKL99520.1"/>
    <property type="molecule type" value="Genomic_DNA"/>
</dbReference>
<protein>
    <submittedName>
        <fullName evidence="1">Uncharacterized protein</fullName>
    </submittedName>
</protein>
<organism evidence="1">
    <name type="scientific">marine sediment metagenome</name>
    <dbReference type="NCBI Taxonomy" id="412755"/>
    <lineage>
        <taxon>unclassified sequences</taxon>
        <taxon>metagenomes</taxon>
        <taxon>ecological metagenomes</taxon>
    </lineage>
</organism>
<proteinExistence type="predicted"/>
<name>A0A0F9J0S2_9ZZZZ</name>
<reference evidence="1" key="1">
    <citation type="journal article" date="2015" name="Nature">
        <title>Complex archaea that bridge the gap between prokaryotes and eukaryotes.</title>
        <authorList>
            <person name="Spang A."/>
            <person name="Saw J.H."/>
            <person name="Jorgensen S.L."/>
            <person name="Zaremba-Niedzwiedzka K."/>
            <person name="Martijn J."/>
            <person name="Lind A.E."/>
            <person name="van Eijk R."/>
            <person name="Schleper C."/>
            <person name="Guy L."/>
            <person name="Ettema T.J."/>
        </authorList>
    </citation>
    <scope>NUCLEOTIDE SEQUENCE</scope>
</reference>
<gene>
    <name evidence="1" type="ORF">LCGC14_1813500</name>
</gene>
<comment type="caution">
    <text evidence="1">The sequence shown here is derived from an EMBL/GenBank/DDBJ whole genome shotgun (WGS) entry which is preliminary data.</text>
</comment>
<feature type="non-terminal residue" evidence="1">
    <location>
        <position position="1"/>
    </location>
</feature>
<evidence type="ECO:0000313" key="1">
    <source>
        <dbReference type="EMBL" id="KKL99520.1"/>
    </source>
</evidence>
<accession>A0A0F9J0S2</accession>
<sequence>WRNVPAKCTQCASIVRQRVGDSFDRGEELSCKLADGKLIDGYADFGELTGPPPEWCPLAKD</sequence>